<dbReference type="SUPFAM" id="SSF53686">
    <property type="entry name" value="Tryptophan synthase beta subunit-like PLP-dependent enzymes"/>
    <property type="match status" value="1"/>
</dbReference>
<dbReference type="GO" id="GO:0003941">
    <property type="term" value="F:L-serine ammonia-lyase activity"/>
    <property type="evidence" value="ECO:0007669"/>
    <property type="project" value="TreeGrafter"/>
</dbReference>
<dbReference type="GO" id="GO:0006567">
    <property type="term" value="P:L-threonine catabolic process"/>
    <property type="evidence" value="ECO:0007669"/>
    <property type="project" value="TreeGrafter"/>
</dbReference>
<name>A0A3N5Y0E7_9ALTE</name>
<comment type="cofactor">
    <cofactor evidence="1">
        <name>pyridoxal 5'-phosphate</name>
        <dbReference type="ChEBI" id="CHEBI:597326"/>
    </cofactor>
</comment>
<dbReference type="InterPro" id="IPR000634">
    <property type="entry name" value="Ser/Thr_deHydtase_PyrdxlP-BS"/>
</dbReference>
<organism evidence="6 7">
    <name type="scientific">Alteromonas sediminis</name>
    <dbReference type="NCBI Taxonomy" id="2259342"/>
    <lineage>
        <taxon>Bacteria</taxon>
        <taxon>Pseudomonadati</taxon>
        <taxon>Pseudomonadota</taxon>
        <taxon>Gammaproteobacteria</taxon>
        <taxon>Alteromonadales</taxon>
        <taxon>Alteromonadaceae</taxon>
        <taxon>Alteromonas/Salinimonas group</taxon>
        <taxon>Alteromonas</taxon>
    </lineage>
</organism>
<dbReference type="AlphaFoldDB" id="A0A3N5Y0E7"/>
<proteinExistence type="inferred from homology"/>
<dbReference type="OrthoDB" id="9811476at2"/>
<keyword evidence="3" id="KW-0663">Pyridoxal phosphate</keyword>
<dbReference type="InterPro" id="IPR036052">
    <property type="entry name" value="TrpB-like_PALP_sf"/>
</dbReference>
<dbReference type="PANTHER" id="PTHR48078">
    <property type="entry name" value="THREONINE DEHYDRATASE, MITOCHONDRIAL-RELATED"/>
    <property type="match status" value="1"/>
</dbReference>
<evidence type="ECO:0000256" key="2">
    <source>
        <dbReference type="ARBA" id="ARBA00010869"/>
    </source>
</evidence>
<dbReference type="Proteomes" id="UP000275281">
    <property type="component" value="Unassembled WGS sequence"/>
</dbReference>
<evidence type="ECO:0000313" key="7">
    <source>
        <dbReference type="Proteomes" id="UP000275281"/>
    </source>
</evidence>
<dbReference type="GO" id="GO:0030170">
    <property type="term" value="F:pyridoxal phosphate binding"/>
    <property type="evidence" value="ECO:0007669"/>
    <property type="project" value="InterPro"/>
</dbReference>
<evidence type="ECO:0000256" key="3">
    <source>
        <dbReference type="ARBA" id="ARBA00022898"/>
    </source>
</evidence>
<protein>
    <submittedName>
        <fullName evidence="6">Threonine/serine dehydratase</fullName>
    </submittedName>
</protein>
<dbReference type="GO" id="GO:0004794">
    <property type="term" value="F:threonine deaminase activity"/>
    <property type="evidence" value="ECO:0007669"/>
    <property type="project" value="TreeGrafter"/>
</dbReference>
<gene>
    <name evidence="6" type="ORF">DRW07_09615</name>
</gene>
<keyword evidence="4" id="KW-0456">Lyase</keyword>
<dbReference type="InterPro" id="IPR050147">
    <property type="entry name" value="Ser/Thr_Dehydratase"/>
</dbReference>
<evidence type="ECO:0000256" key="1">
    <source>
        <dbReference type="ARBA" id="ARBA00001933"/>
    </source>
</evidence>
<dbReference type="EMBL" id="RPOK01000003">
    <property type="protein sequence ID" value="RPJ66343.1"/>
    <property type="molecule type" value="Genomic_DNA"/>
</dbReference>
<dbReference type="NCBIfam" id="NF005292">
    <property type="entry name" value="PRK06815.1"/>
    <property type="match status" value="1"/>
</dbReference>
<dbReference type="Pfam" id="PF00291">
    <property type="entry name" value="PALP"/>
    <property type="match status" value="1"/>
</dbReference>
<dbReference type="PROSITE" id="PS00165">
    <property type="entry name" value="DEHYDRATASE_SER_THR"/>
    <property type="match status" value="1"/>
</dbReference>
<comment type="similarity">
    <text evidence="2">Belongs to the serine/threonine dehydratase family.</text>
</comment>
<feature type="domain" description="Tryptophan synthase beta chain-like PALP" evidence="5">
    <location>
        <begin position="26"/>
        <end position="310"/>
    </location>
</feature>
<dbReference type="FunFam" id="3.40.50.1100:FF:000005">
    <property type="entry name" value="Threonine dehydratase catabolic"/>
    <property type="match status" value="1"/>
</dbReference>
<evidence type="ECO:0000259" key="5">
    <source>
        <dbReference type="Pfam" id="PF00291"/>
    </source>
</evidence>
<evidence type="ECO:0000256" key="4">
    <source>
        <dbReference type="ARBA" id="ARBA00023239"/>
    </source>
</evidence>
<dbReference type="GO" id="GO:0006565">
    <property type="term" value="P:L-serine catabolic process"/>
    <property type="evidence" value="ECO:0007669"/>
    <property type="project" value="TreeGrafter"/>
</dbReference>
<accession>A0A3N5Y0E7</accession>
<dbReference type="InterPro" id="IPR001926">
    <property type="entry name" value="TrpB-like_PALP"/>
</dbReference>
<dbReference type="GO" id="GO:0009097">
    <property type="term" value="P:isoleucine biosynthetic process"/>
    <property type="evidence" value="ECO:0007669"/>
    <property type="project" value="TreeGrafter"/>
</dbReference>
<dbReference type="RefSeq" id="WP_124027702.1">
    <property type="nucleotide sequence ID" value="NZ_JBHRSN010000006.1"/>
</dbReference>
<keyword evidence="7" id="KW-1185">Reference proteome</keyword>
<dbReference type="Gene3D" id="3.40.50.1100">
    <property type="match status" value="2"/>
</dbReference>
<sequence>MINEALCSYILQAKQRFDEAPVSPLKTPCVKSYRLSQEWKNEVWLKLENQQYTGSFKFRGALNKILSLTHEQKRRGVITASSGNHGFGCAYAAASLDIPLTVCVPDNAAKVKCDNISRLGAQLIKVNGDCLVAEQYAQRLASQEKKTYISPYNDWAVMAGQGTIGIELLDTKVPFDAVFIAVGGGGLIGGIGTIIKSVSPHTDIIGCWPQHSTAMASSLDAGQVIEVEEQPTLSDGTAGGIEANTITFDICQSVIDKKVLVEEQLIASTIKSTLALDNTIIEGAAAVAIAGAYKLREQYQGKRIAIVVCGKNISFDTLKSIINTPD</sequence>
<dbReference type="CDD" id="cd01562">
    <property type="entry name" value="Thr-dehyd"/>
    <property type="match status" value="1"/>
</dbReference>
<reference evidence="6 7" key="1">
    <citation type="submission" date="2018-11" db="EMBL/GenBank/DDBJ databases">
        <authorList>
            <person name="Ye M.-Q."/>
            <person name="Du Z.-J."/>
        </authorList>
    </citation>
    <scope>NUCLEOTIDE SEQUENCE [LARGE SCALE GENOMIC DNA]</scope>
    <source>
        <strain evidence="6 7">U0105</strain>
    </source>
</reference>
<dbReference type="PANTHER" id="PTHR48078:SF6">
    <property type="entry name" value="L-THREONINE DEHYDRATASE CATABOLIC TDCB"/>
    <property type="match status" value="1"/>
</dbReference>
<comment type="caution">
    <text evidence="6">The sequence shown here is derived from an EMBL/GenBank/DDBJ whole genome shotgun (WGS) entry which is preliminary data.</text>
</comment>
<evidence type="ECO:0000313" key="6">
    <source>
        <dbReference type="EMBL" id="RPJ66343.1"/>
    </source>
</evidence>